<evidence type="ECO:0008006" key="4">
    <source>
        <dbReference type="Google" id="ProtNLM"/>
    </source>
</evidence>
<sequence length="104" mass="10477">MTRGQWGGCVLIPVAGLATGLLGIRLLSAAWQACDAGVNASANALALLLYGALLTLLALAWWGTALGYIGPRNAAAALLAGTAGSALMLWLFLAVLGIPHGYAC</sequence>
<protein>
    <recommendedName>
        <fullName evidence="4">Transporter</fullName>
    </recommendedName>
</protein>
<evidence type="ECO:0000313" key="2">
    <source>
        <dbReference type="EMBL" id="MDK9497475.1"/>
    </source>
</evidence>
<reference evidence="2 3" key="1">
    <citation type="submission" date="2023-05" db="EMBL/GenBank/DDBJ databases">
        <title>Sequencing and Assembly of Streptomyces sp. NP73.</title>
        <authorList>
            <person name="Konwar A.N."/>
            <person name="Saikia K."/>
            <person name="Thakur D."/>
        </authorList>
    </citation>
    <scope>NUCLEOTIDE SEQUENCE [LARGE SCALE GENOMIC DNA]</scope>
    <source>
        <strain evidence="2 3">NP73</strain>
    </source>
</reference>
<feature type="transmembrane region" description="Helical" evidence="1">
    <location>
        <begin position="47"/>
        <end position="69"/>
    </location>
</feature>
<keyword evidence="3" id="KW-1185">Reference proteome</keyword>
<feature type="transmembrane region" description="Helical" evidence="1">
    <location>
        <begin position="7"/>
        <end position="27"/>
    </location>
</feature>
<keyword evidence="1" id="KW-0812">Transmembrane</keyword>
<feature type="transmembrane region" description="Helical" evidence="1">
    <location>
        <begin position="76"/>
        <end position="98"/>
    </location>
</feature>
<keyword evidence="1" id="KW-0472">Membrane</keyword>
<evidence type="ECO:0000313" key="3">
    <source>
        <dbReference type="Proteomes" id="UP001223390"/>
    </source>
</evidence>
<dbReference type="EMBL" id="JASITI010000020">
    <property type="protein sequence ID" value="MDK9497475.1"/>
    <property type="molecule type" value="Genomic_DNA"/>
</dbReference>
<name>A0ABT7GX57_9ACTN</name>
<organism evidence="2 3">
    <name type="scientific">Streptomyces katrae</name>
    <dbReference type="NCBI Taxonomy" id="68223"/>
    <lineage>
        <taxon>Bacteria</taxon>
        <taxon>Bacillati</taxon>
        <taxon>Actinomycetota</taxon>
        <taxon>Actinomycetes</taxon>
        <taxon>Kitasatosporales</taxon>
        <taxon>Streptomycetaceae</taxon>
        <taxon>Streptomyces</taxon>
    </lineage>
</organism>
<evidence type="ECO:0000256" key="1">
    <source>
        <dbReference type="SAM" id="Phobius"/>
    </source>
</evidence>
<keyword evidence="1" id="KW-1133">Transmembrane helix</keyword>
<dbReference type="Proteomes" id="UP001223390">
    <property type="component" value="Unassembled WGS sequence"/>
</dbReference>
<dbReference type="RefSeq" id="WP_285343252.1">
    <property type="nucleotide sequence ID" value="NZ_JASITI010000020.1"/>
</dbReference>
<proteinExistence type="predicted"/>
<comment type="caution">
    <text evidence="2">The sequence shown here is derived from an EMBL/GenBank/DDBJ whole genome shotgun (WGS) entry which is preliminary data.</text>
</comment>
<gene>
    <name evidence="2" type="ORF">QEZ40_002412</name>
</gene>
<accession>A0ABT7GX57</accession>